<dbReference type="Proteomes" id="UP000279833">
    <property type="component" value="Unassembled WGS sequence"/>
</dbReference>
<dbReference type="AlphaFoldDB" id="A0A183JJR7"/>
<reference evidence="3" key="1">
    <citation type="submission" date="2016-06" db="UniProtKB">
        <authorList>
            <consortium name="WormBaseParasite"/>
        </authorList>
    </citation>
    <scope>IDENTIFICATION</scope>
</reference>
<dbReference type="EMBL" id="UZAK01003077">
    <property type="protein sequence ID" value="VDO78040.1"/>
    <property type="molecule type" value="Genomic_DNA"/>
</dbReference>
<dbReference type="WBParaSite" id="SCUD_0000294401-mRNA-1">
    <property type="protein sequence ID" value="SCUD_0000294401-mRNA-1"/>
    <property type="gene ID" value="SCUD_0000294401"/>
</dbReference>
<proteinExistence type="predicted"/>
<gene>
    <name evidence="1" type="ORF">SCUD_LOCUS2945</name>
</gene>
<evidence type="ECO:0000313" key="2">
    <source>
        <dbReference type="Proteomes" id="UP000279833"/>
    </source>
</evidence>
<evidence type="ECO:0000313" key="1">
    <source>
        <dbReference type="EMBL" id="VDO78040.1"/>
    </source>
</evidence>
<sequence length="37" mass="4262">MDAVSAQLPVVIRIRWTIRQVRHCHRVTLPNPKSLGL</sequence>
<accession>A0A183JJR7</accession>
<keyword evidence="2" id="KW-1185">Reference proteome</keyword>
<evidence type="ECO:0000313" key="3">
    <source>
        <dbReference type="WBParaSite" id="SCUD_0000294401-mRNA-1"/>
    </source>
</evidence>
<name>A0A183JJR7_9TREM</name>
<protein>
    <submittedName>
        <fullName evidence="1 3">Uncharacterized protein</fullName>
    </submittedName>
</protein>
<organism evidence="3">
    <name type="scientific">Schistosoma curassoni</name>
    <dbReference type="NCBI Taxonomy" id="6186"/>
    <lineage>
        <taxon>Eukaryota</taxon>
        <taxon>Metazoa</taxon>
        <taxon>Spiralia</taxon>
        <taxon>Lophotrochozoa</taxon>
        <taxon>Platyhelminthes</taxon>
        <taxon>Trematoda</taxon>
        <taxon>Digenea</taxon>
        <taxon>Strigeidida</taxon>
        <taxon>Schistosomatoidea</taxon>
        <taxon>Schistosomatidae</taxon>
        <taxon>Schistosoma</taxon>
    </lineage>
</organism>
<reference evidence="1 2" key="2">
    <citation type="submission" date="2018-11" db="EMBL/GenBank/DDBJ databases">
        <authorList>
            <consortium name="Pathogen Informatics"/>
        </authorList>
    </citation>
    <scope>NUCLEOTIDE SEQUENCE [LARGE SCALE GENOMIC DNA]</scope>
    <source>
        <strain evidence="1">Dakar</strain>
        <strain evidence="2">Dakar, Senegal</strain>
    </source>
</reference>